<keyword evidence="9 11" id="KW-1133">Transmembrane helix</keyword>
<dbReference type="GO" id="GO:0006952">
    <property type="term" value="P:defense response"/>
    <property type="evidence" value="ECO:0007669"/>
    <property type="project" value="UniProtKB-ARBA"/>
</dbReference>
<evidence type="ECO:0000256" key="2">
    <source>
        <dbReference type="ARBA" id="ARBA00008536"/>
    </source>
</evidence>
<comment type="caution">
    <text evidence="14">The sequence shown here is derived from an EMBL/GenBank/DDBJ whole genome shotgun (WGS) entry which is preliminary data.</text>
</comment>
<dbReference type="GO" id="GO:0005524">
    <property type="term" value="F:ATP binding"/>
    <property type="evidence" value="ECO:0007669"/>
    <property type="project" value="UniProtKB-KW"/>
</dbReference>
<dbReference type="Pfam" id="PF07714">
    <property type="entry name" value="PK_Tyr_Ser-Thr"/>
    <property type="match status" value="1"/>
</dbReference>
<evidence type="ECO:0000256" key="11">
    <source>
        <dbReference type="SAM" id="Phobius"/>
    </source>
</evidence>
<evidence type="ECO:0000259" key="13">
    <source>
        <dbReference type="PROSITE" id="PS50011"/>
    </source>
</evidence>
<evidence type="ECO:0000256" key="7">
    <source>
        <dbReference type="ARBA" id="ARBA00022741"/>
    </source>
</evidence>
<evidence type="ECO:0000256" key="10">
    <source>
        <dbReference type="ARBA" id="ARBA00023136"/>
    </source>
</evidence>
<dbReference type="CDD" id="cd06899">
    <property type="entry name" value="lectin_legume_LecRK_Arcelin_ConA"/>
    <property type="match status" value="1"/>
</dbReference>
<accession>A0A835HL04</accession>
<dbReference type="PROSITE" id="PS50011">
    <property type="entry name" value="PROTEIN_KINASE_DOM"/>
    <property type="match status" value="1"/>
</dbReference>
<organism evidence="14 15">
    <name type="scientific">Coptis chinensis</name>
    <dbReference type="NCBI Taxonomy" id="261450"/>
    <lineage>
        <taxon>Eukaryota</taxon>
        <taxon>Viridiplantae</taxon>
        <taxon>Streptophyta</taxon>
        <taxon>Embryophyta</taxon>
        <taxon>Tracheophyta</taxon>
        <taxon>Spermatophyta</taxon>
        <taxon>Magnoliopsida</taxon>
        <taxon>Ranunculales</taxon>
        <taxon>Ranunculaceae</taxon>
        <taxon>Coptidoideae</taxon>
        <taxon>Coptis</taxon>
    </lineage>
</organism>
<keyword evidence="6" id="KW-0430">Lectin</keyword>
<dbReference type="EMBL" id="JADFTS010000006">
    <property type="protein sequence ID" value="KAF9600876.1"/>
    <property type="molecule type" value="Genomic_DNA"/>
</dbReference>
<sequence>MGSPFFLTISLFLLSLLSKPTSISSKKHRVIEGPITNVTKSISFQNFHLRTNPRISHDVKLLGSAKFSNENGSIQIPDPSQTIDLKHQAGRAIYSSPIRLLDPLTHSPASFDTTFSFQITTTGGSDSGGSGLTFIIVPDEVTVGRPGPWLAMVNDACERNYKAIAIEFDTHKNPEFGDPNDNHVGINLGSIVSSTTVDASVVGVYLKDGSVHRAWITYDGAIKHLDIRLGSDGGDFPTKPIYSSYLDLSPYLKEYMFVGFSASTGNKTQIHNVLAWNFSSTSKAFLRLPSMETCESKLLTKPGSSKPPSGFLIFIAVVVLILAVLLNFYCYSNKSKDEKSTAMIIPEQNQQLRLPNKPRRFTISEISTVTRCFSEGELLSSDSRGLFYRGTLTNGCQVAVMRFSTQFINSAGLDRKRVVKEIGKISRVRHPNLVSLRGWCCDAREMILVYDYFQNGSLDRWLFGSGVLPWTRRFKVIKDIAESLSFLHSKKITHKNVRTSSVFLDITFRPLLGDFGLVFQHSDSRVETVTSQKADVFEFGILVLETVAGKRNSEEEEEGMGLLHFAWGMHEKGELMKVVDRRVGSVFNSEHAVRVVEIGLLCTVNDVGKNRRPSMEDVVGFLNDMDRPIPELPSSRPISLFPYNSATGLCGVSTCTSFGRSM</sequence>
<feature type="chain" id="PRO_5032395552" description="Protein kinase domain-containing protein" evidence="12">
    <location>
        <begin position="26"/>
        <end position="662"/>
    </location>
</feature>
<dbReference type="InterPro" id="IPR001220">
    <property type="entry name" value="Legume_lectin_dom"/>
</dbReference>
<evidence type="ECO:0000313" key="15">
    <source>
        <dbReference type="Proteomes" id="UP000631114"/>
    </source>
</evidence>
<dbReference type="InterPro" id="IPR001245">
    <property type="entry name" value="Ser-Thr/Tyr_kinase_cat_dom"/>
</dbReference>
<keyword evidence="8" id="KW-0067">ATP-binding</keyword>
<evidence type="ECO:0000256" key="3">
    <source>
        <dbReference type="ARBA" id="ARBA00010217"/>
    </source>
</evidence>
<gene>
    <name evidence="14" type="ORF">IFM89_013783</name>
</gene>
<dbReference type="GO" id="GO:0004672">
    <property type="term" value="F:protein kinase activity"/>
    <property type="evidence" value="ECO:0007669"/>
    <property type="project" value="InterPro"/>
</dbReference>
<evidence type="ECO:0000256" key="12">
    <source>
        <dbReference type="SAM" id="SignalP"/>
    </source>
</evidence>
<dbReference type="Gene3D" id="2.60.120.200">
    <property type="match status" value="1"/>
</dbReference>
<dbReference type="GO" id="GO:0051707">
    <property type="term" value="P:response to other organism"/>
    <property type="evidence" value="ECO:0007669"/>
    <property type="project" value="UniProtKB-ARBA"/>
</dbReference>
<keyword evidence="4 11" id="KW-0812">Transmembrane</keyword>
<keyword evidence="10 11" id="KW-0472">Membrane</keyword>
<protein>
    <recommendedName>
        <fullName evidence="13">Protein kinase domain-containing protein</fullName>
    </recommendedName>
</protein>
<feature type="transmembrane region" description="Helical" evidence="11">
    <location>
        <begin position="311"/>
        <end position="331"/>
    </location>
</feature>
<dbReference type="GO" id="GO:0030246">
    <property type="term" value="F:carbohydrate binding"/>
    <property type="evidence" value="ECO:0007669"/>
    <property type="project" value="UniProtKB-KW"/>
</dbReference>
<dbReference type="Gene3D" id="1.10.510.10">
    <property type="entry name" value="Transferase(Phosphotransferase) domain 1"/>
    <property type="match status" value="1"/>
</dbReference>
<dbReference type="InterPro" id="IPR013320">
    <property type="entry name" value="ConA-like_dom_sf"/>
</dbReference>
<evidence type="ECO:0000256" key="4">
    <source>
        <dbReference type="ARBA" id="ARBA00022692"/>
    </source>
</evidence>
<reference evidence="14 15" key="1">
    <citation type="submission" date="2020-10" db="EMBL/GenBank/DDBJ databases">
        <title>The Coptis chinensis genome and diversification of protoberbering-type alkaloids.</title>
        <authorList>
            <person name="Wang B."/>
            <person name="Shu S."/>
            <person name="Song C."/>
            <person name="Liu Y."/>
        </authorList>
    </citation>
    <scope>NUCLEOTIDE SEQUENCE [LARGE SCALE GENOMIC DNA]</scope>
    <source>
        <strain evidence="14">HL-2020</strain>
        <tissue evidence="14">Leaf</tissue>
    </source>
</reference>
<dbReference type="Pfam" id="PF00139">
    <property type="entry name" value="Lectin_legB"/>
    <property type="match status" value="1"/>
</dbReference>
<dbReference type="InterPro" id="IPR011009">
    <property type="entry name" value="Kinase-like_dom_sf"/>
</dbReference>
<dbReference type="SUPFAM" id="SSF49899">
    <property type="entry name" value="Concanavalin A-like lectins/glucanases"/>
    <property type="match status" value="1"/>
</dbReference>
<dbReference type="Proteomes" id="UP000631114">
    <property type="component" value="Unassembled WGS sequence"/>
</dbReference>
<dbReference type="InterPro" id="IPR000719">
    <property type="entry name" value="Prot_kinase_dom"/>
</dbReference>
<comment type="similarity">
    <text evidence="3">In the C-terminal section; belongs to the protein kinase superfamily. Ser/Thr protein kinase family.</text>
</comment>
<evidence type="ECO:0000256" key="6">
    <source>
        <dbReference type="ARBA" id="ARBA00022734"/>
    </source>
</evidence>
<dbReference type="OrthoDB" id="4062651at2759"/>
<dbReference type="AlphaFoldDB" id="A0A835HL04"/>
<dbReference type="InterPro" id="IPR050528">
    <property type="entry name" value="L-type_Lectin-RKs"/>
</dbReference>
<evidence type="ECO:0000256" key="8">
    <source>
        <dbReference type="ARBA" id="ARBA00022840"/>
    </source>
</evidence>
<keyword evidence="15" id="KW-1185">Reference proteome</keyword>
<dbReference type="GO" id="GO:0016020">
    <property type="term" value="C:membrane"/>
    <property type="evidence" value="ECO:0007669"/>
    <property type="project" value="UniProtKB-SubCell"/>
</dbReference>
<feature type="domain" description="Protein kinase" evidence="13">
    <location>
        <begin position="373"/>
        <end position="622"/>
    </location>
</feature>
<evidence type="ECO:0000256" key="5">
    <source>
        <dbReference type="ARBA" id="ARBA00022729"/>
    </source>
</evidence>
<dbReference type="SUPFAM" id="SSF56112">
    <property type="entry name" value="Protein kinase-like (PK-like)"/>
    <property type="match status" value="1"/>
</dbReference>
<dbReference type="Gene3D" id="3.30.200.20">
    <property type="entry name" value="Phosphorylase Kinase, domain 1"/>
    <property type="match status" value="1"/>
</dbReference>
<keyword evidence="5 12" id="KW-0732">Signal</keyword>
<keyword evidence="7" id="KW-0547">Nucleotide-binding</keyword>
<evidence type="ECO:0000256" key="1">
    <source>
        <dbReference type="ARBA" id="ARBA00004479"/>
    </source>
</evidence>
<evidence type="ECO:0000256" key="9">
    <source>
        <dbReference type="ARBA" id="ARBA00022989"/>
    </source>
</evidence>
<comment type="subcellular location">
    <subcellularLocation>
        <location evidence="1">Membrane</location>
        <topology evidence="1">Single-pass type I membrane protein</topology>
    </subcellularLocation>
</comment>
<evidence type="ECO:0000313" key="14">
    <source>
        <dbReference type="EMBL" id="KAF9600876.1"/>
    </source>
</evidence>
<comment type="similarity">
    <text evidence="2">In the N-terminal section; belongs to the leguminous lectin family.</text>
</comment>
<feature type="signal peptide" evidence="12">
    <location>
        <begin position="1"/>
        <end position="25"/>
    </location>
</feature>
<dbReference type="PANTHER" id="PTHR27007">
    <property type="match status" value="1"/>
</dbReference>
<proteinExistence type="inferred from homology"/>
<name>A0A835HL04_9MAGN</name>